<proteinExistence type="predicted"/>
<evidence type="ECO:0000313" key="2">
    <source>
        <dbReference type="EMBL" id="REH41774.1"/>
    </source>
</evidence>
<sequence>MRGRESAAILRRVIRLLPLLLIVLALPPAPAAAATTTVCALSCDTLDPSRAQQETFPLPDKNINGRKIQLHVSVPDGMDWASIDLGQAGDSVWLDRSWDGGATWEGLLGKASIPSTWTGTRTLMYNIYDPVGHRRGVIRACGDANAVGCTDWLYPNVCDKLCDNTSPSQAVGDTQPVAPTSIYGRTIRLHTDANGMAWATMEGNGPGDEVWLDRSWNEGASWPDGSSLGRTTTGRTTMFATRDPRAKLYGGAIRACGKEATHSNGSCTAWARPTPTRAGAAADALMYSYDTYQAWWPSSWWNSAATLTALIDYARQTGNHDYDWVIGRTFDVNKGSFPAGVKSSDPIDGDFISRAIDDSAWWGLAWIAAYEYTHDQRYLTEATTIANYVNGFWDTSTCGGGVWWDRERTYKNAVTNGLYLRLTAALHLDTPGDSTWGQRAITAGNWYLNSGLINGANQVNDGLTADCRNNGQTVWTYNQGLAIGGFDELYKATGNGAWLTIASRLANAASTGIITESCEPNCDDNQKQFKGILARYLAELGDQPFLQTQANSLWANDRDALNHLGLRWAGGSPNPADWRTQASALEALTATQSPAGG</sequence>
<dbReference type="SUPFAM" id="SSF48208">
    <property type="entry name" value="Six-hairpin glycosidases"/>
    <property type="match status" value="1"/>
</dbReference>
<dbReference type="GO" id="GO:0005975">
    <property type="term" value="P:carbohydrate metabolic process"/>
    <property type="evidence" value="ECO:0007669"/>
    <property type="project" value="InterPro"/>
</dbReference>
<accession>A0A3E0HBI9</accession>
<keyword evidence="3" id="KW-1185">Reference proteome</keyword>
<protein>
    <submittedName>
        <fullName evidence="2">Putative alpha-1,6-mannanase (GH76 family)</fullName>
    </submittedName>
</protein>
<dbReference type="PANTHER" id="PTHR47791">
    <property type="entry name" value="MEIOTICALLY UP-REGULATED GENE 191 PROTEIN"/>
    <property type="match status" value="1"/>
</dbReference>
<dbReference type="Pfam" id="PF03663">
    <property type="entry name" value="Glyco_hydro_76"/>
    <property type="match status" value="1"/>
</dbReference>
<feature type="chain" id="PRO_5017710723" evidence="1">
    <location>
        <begin position="34"/>
        <end position="597"/>
    </location>
</feature>
<gene>
    <name evidence="2" type="ORF">BCF44_11176</name>
</gene>
<feature type="signal peptide" evidence="1">
    <location>
        <begin position="1"/>
        <end position="33"/>
    </location>
</feature>
<reference evidence="2 3" key="1">
    <citation type="submission" date="2018-08" db="EMBL/GenBank/DDBJ databases">
        <title>Genomic Encyclopedia of Archaeal and Bacterial Type Strains, Phase II (KMG-II): from individual species to whole genera.</title>
        <authorList>
            <person name="Goeker M."/>
        </authorList>
    </citation>
    <scope>NUCLEOTIDE SEQUENCE [LARGE SCALE GENOMIC DNA]</scope>
    <source>
        <strain evidence="2 3">DSM 45791</strain>
    </source>
</reference>
<dbReference type="InterPro" id="IPR053169">
    <property type="entry name" value="MUG_Protein"/>
</dbReference>
<dbReference type="Proteomes" id="UP000256269">
    <property type="component" value="Unassembled WGS sequence"/>
</dbReference>
<dbReference type="InterPro" id="IPR008928">
    <property type="entry name" value="6-hairpin_glycosidase_sf"/>
</dbReference>
<comment type="caution">
    <text evidence="2">The sequence shown here is derived from an EMBL/GenBank/DDBJ whole genome shotgun (WGS) entry which is preliminary data.</text>
</comment>
<dbReference type="EMBL" id="QUNO01000011">
    <property type="protein sequence ID" value="REH41774.1"/>
    <property type="molecule type" value="Genomic_DNA"/>
</dbReference>
<evidence type="ECO:0000256" key="1">
    <source>
        <dbReference type="SAM" id="SignalP"/>
    </source>
</evidence>
<dbReference type="InterPro" id="IPR005198">
    <property type="entry name" value="Glyco_hydro_76"/>
</dbReference>
<keyword evidence="1" id="KW-0732">Signal</keyword>
<name>A0A3E0HBI9_9PSEU</name>
<dbReference type="OrthoDB" id="2505409at2"/>
<dbReference type="AlphaFoldDB" id="A0A3E0HBI9"/>
<dbReference type="PANTHER" id="PTHR47791:SF1">
    <property type="entry name" value="ENDO MANNANASE, GH76 FAMILY (EUROFUNG)"/>
    <property type="match status" value="1"/>
</dbReference>
<evidence type="ECO:0000313" key="3">
    <source>
        <dbReference type="Proteomes" id="UP000256269"/>
    </source>
</evidence>
<dbReference type="Gene3D" id="1.50.10.20">
    <property type="match status" value="1"/>
</dbReference>
<organism evidence="2 3">
    <name type="scientific">Kutzneria buriramensis</name>
    <dbReference type="NCBI Taxonomy" id="1045776"/>
    <lineage>
        <taxon>Bacteria</taxon>
        <taxon>Bacillati</taxon>
        <taxon>Actinomycetota</taxon>
        <taxon>Actinomycetes</taxon>
        <taxon>Pseudonocardiales</taxon>
        <taxon>Pseudonocardiaceae</taxon>
        <taxon>Kutzneria</taxon>
    </lineage>
</organism>